<keyword evidence="2" id="KW-1185">Reference proteome</keyword>
<gene>
    <name evidence="1" type="ORF">Tcan_10679</name>
</gene>
<comment type="caution">
    <text evidence="1">The sequence shown here is derived from an EMBL/GenBank/DDBJ whole genome shotgun (WGS) entry which is preliminary data.</text>
</comment>
<dbReference type="AlphaFoldDB" id="A0A0B2VQ18"/>
<accession>A0A0B2VQ18</accession>
<name>A0A0B2VQ18_TOXCA</name>
<organism evidence="1 2">
    <name type="scientific">Toxocara canis</name>
    <name type="common">Canine roundworm</name>
    <dbReference type="NCBI Taxonomy" id="6265"/>
    <lineage>
        <taxon>Eukaryota</taxon>
        <taxon>Metazoa</taxon>
        <taxon>Ecdysozoa</taxon>
        <taxon>Nematoda</taxon>
        <taxon>Chromadorea</taxon>
        <taxon>Rhabditida</taxon>
        <taxon>Spirurina</taxon>
        <taxon>Ascaridomorpha</taxon>
        <taxon>Ascaridoidea</taxon>
        <taxon>Toxocaridae</taxon>
        <taxon>Toxocara</taxon>
    </lineage>
</organism>
<dbReference type="Proteomes" id="UP000031036">
    <property type="component" value="Unassembled WGS sequence"/>
</dbReference>
<evidence type="ECO:0000313" key="1">
    <source>
        <dbReference type="EMBL" id="KHN83527.1"/>
    </source>
</evidence>
<proteinExistence type="predicted"/>
<dbReference type="EMBL" id="JPKZ01001180">
    <property type="protein sequence ID" value="KHN83527.1"/>
    <property type="molecule type" value="Genomic_DNA"/>
</dbReference>
<protein>
    <submittedName>
        <fullName evidence="1">Uncharacterized protein</fullName>
    </submittedName>
</protein>
<evidence type="ECO:0000313" key="2">
    <source>
        <dbReference type="Proteomes" id="UP000031036"/>
    </source>
</evidence>
<reference evidence="1 2" key="1">
    <citation type="submission" date="2014-11" db="EMBL/GenBank/DDBJ databases">
        <title>Genetic blueprint of the zoonotic pathogen Toxocara canis.</title>
        <authorList>
            <person name="Zhu X.-Q."/>
            <person name="Korhonen P.K."/>
            <person name="Cai H."/>
            <person name="Young N.D."/>
            <person name="Nejsum P."/>
            <person name="von Samson-Himmelstjerna G."/>
            <person name="Boag P.R."/>
            <person name="Tan P."/>
            <person name="Li Q."/>
            <person name="Min J."/>
            <person name="Yang Y."/>
            <person name="Wang X."/>
            <person name="Fang X."/>
            <person name="Hall R.S."/>
            <person name="Hofmann A."/>
            <person name="Sternberg P.W."/>
            <person name="Jex A.R."/>
            <person name="Gasser R.B."/>
        </authorList>
    </citation>
    <scope>NUCLEOTIDE SEQUENCE [LARGE SCALE GENOMIC DNA]</scope>
    <source>
        <strain evidence="1">PN_DK_2014</strain>
    </source>
</reference>
<sequence length="117" mass="13039">MTRTCSPKAPTVDIQRMVGLPPTQKARTDNMRKMDGCHQVKMFASIKRPSDGKRGLWQCDIKSALIRAKGMRFALKGVVAQLHNEVHCWLALVLGSPPRREPLSRGGAFRALSTEQI</sequence>